<evidence type="ECO:0008006" key="14">
    <source>
        <dbReference type="Google" id="ProtNLM"/>
    </source>
</evidence>
<dbReference type="PANTHER" id="PTHR36766:SF70">
    <property type="entry name" value="DISEASE RESISTANCE PROTEIN RGA4"/>
    <property type="match status" value="1"/>
</dbReference>
<keyword evidence="5" id="KW-0067">ATP-binding</keyword>
<evidence type="ECO:0000256" key="3">
    <source>
        <dbReference type="ARBA" id="ARBA00022741"/>
    </source>
</evidence>
<dbReference type="FunFam" id="1.10.10.10:FF:000322">
    <property type="entry name" value="Probable disease resistance protein At1g63360"/>
    <property type="match status" value="1"/>
</dbReference>
<dbReference type="InterPro" id="IPR058922">
    <property type="entry name" value="WHD_DRP"/>
</dbReference>
<dbReference type="InterPro" id="IPR027417">
    <property type="entry name" value="P-loop_NTPase"/>
</dbReference>
<keyword evidence="13" id="KW-1185">Reference proteome</keyword>
<evidence type="ECO:0000256" key="6">
    <source>
        <dbReference type="SAM" id="Coils"/>
    </source>
</evidence>
<dbReference type="Pfam" id="PF23247">
    <property type="entry name" value="LRR_RPS2"/>
    <property type="match status" value="1"/>
</dbReference>
<dbReference type="EMBL" id="BPVZ01000029">
    <property type="protein sequence ID" value="GKV08543.1"/>
    <property type="molecule type" value="Genomic_DNA"/>
</dbReference>
<keyword evidence="4" id="KW-0611">Plant defense</keyword>
<dbReference type="GO" id="GO:0005524">
    <property type="term" value="F:ATP binding"/>
    <property type="evidence" value="ECO:0007669"/>
    <property type="project" value="UniProtKB-KW"/>
</dbReference>
<dbReference type="GO" id="GO:0043531">
    <property type="term" value="F:ADP binding"/>
    <property type="evidence" value="ECO:0007669"/>
    <property type="project" value="InterPro"/>
</dbReference>
<organism evidence="12 13">
    <name type="scientific">Rubroshorea leprosula</name>
    <dbReference type="NCBI Taxonomy" id="152421"/>
    <lineage>
        <taxon>Eukaryota</taxon>
        <taxon>Viridiplantae</taxon>
        <taxon>Streptophyta</taxon>
        <taxon>Embryophyta</taxon>
        <taxon>Tracheophyta</taxon>
        <taxon>Spermatophyta</taxon>
        <taxon>Magnoliopsida</taxon>
        <taxon>eudicotyledons</taxon>
        <taxon>Gunneridae</taxon>
        <taxon>Pentapetalae</taxon>
        <taxon>rosids</taxon>
        <taxon>malvids</taxon>
        <taxon>Malvales</taxon>
        <taxon>Dipterocarpaceae</taxon>
        <taxon>Rubroshorea</taxon>
    </lineage>
</organism>
<evidence type="ECO:0000313" key="13">
    <source>
        <dbReference type="Proteomes" id="UP001054252"/>
    </source>
</evidence>
<feature type="domain" description="NB-ARC" evidence="7">
    <location>
        <begin position="171"/>
        <end position="338"/>
    </location>
</feature>
<evidence type="ECO:0000259" key="11">
    <source>
        <dbReference type="Pfam" id="PF25019"/>
    </source>
</evidence>
<feature type="coiled-coil region" evidence="6">
    <location>
        <begin position="25"/>
        <end position="52"/>
    </location>
</feature>
<gene>
    <name evidence="12" type="ORF">SLEP1_g20156</name>
</gene>
<dbReference type="Gene3D" id="1.10.10.10">
    <property type="entry name" value="Winged helix-like DNA-binding domain superfamily/Winged helix DNA-binding domain"/>
    <property type="match status" value="1"/>
</dbReference>
<feature type="domain" description="Disease resistance N-terminal" evidence="8">
    <location>
        <begin position="13"/>
        <end position="101"/>
    </location>
</feature>
<dbReference type="InterPro" id="IPR041118">
    <property type="entry name" value="Rx_N"/>
</dbReference>
<feature type="domain" description="R13L1/DRL21-like LRR repeat region" evidence="11">
    <location>
        <begin position="675"/>
        <end position="796"/>
    </location>
</feature>
<dbReference type="SUPFAM" id="SSF52058">
    <property type="entry name" value="L domain-like"/>
    <property type="match status" value="1"/>
</dbReference>
<evidence type="ECO:0000259" key="9">
    <source>
        <dbReference type="Pfam" id="PF23247"/>
    </source>
</evidence>
<dbReference type="InterPro" id="IPR057135">
    <property type="entry name" value="At4g27190-like_LRR"/>
</dbReference>
<proteinExistence type="predicted"/>
<dbReference type="Pfam" id="PF25019">
    <property type="entry name" value="LRR_R13L1-DRL21"/>
    <property type="match status" value="1"/>
</dbReference>
<evidence type="ECO:0000313" key="12">
    <source>
        <dbReference type="EMBL" id="GKV08543.1"/>
    </source>
</evidence>
<keyword evidence="2" id="KW-0677">Repeat</keyword>
<evidence type="ECO:0000256" key="5">
    <source>
        <dbReference type="ARBA" id="ARBA00022840"/>
    </source>
</evidence>
<dbReference type="SUPFAM" id="SSF52540">
    <property type="entry name" value="P-loop containing nucleoside triphosphate hydrolases"/>
    <property type="match status" value="1"/>
</dbReference>
<feature type="domain" description="Disease resistance protein winged helix" evidence="10">
    <location>
        <begin position="428"/>
        <end position="504"/>
    </location>
</feature>
<dbReference type="InterPro" id="IPR036388">
    <property type="entry name" value="WH-like_DNA-bd_sf"/>
</dbReference>
<dbReference type="Gene3D" id="3.80.10.10">
    <property type="entry name" value="Ribonuclease Inhibitor"/>
    <property type="match status" value="4"/>
</dbReference>
<dbReference type="Gene3D" id="3.40.50.300">
    <property type="entry name" value="P-loop containing nucleotide triphosphate hydrolases"/>
    <property type="match status" value="1"/>
</dbReference>
<name>A0AAV5J1R1_9ROSI</name>
<comment type="caution">
    <text evidence="12">The sequence shown here is derived from an EMBL/GenBank/DDBJ whole genome shotgun (WGS) entry which is preliminary data.</text>
</comment>
<feature type="domain" description="Disease resistance protein At4g27190-like leucine-rich repeats" evidence="9">
    <location>
        <begin position="1001"/>
        <end position="1101"/>
    </location>
</feature>
<dbReference type="PANTHER" id="PTHR36766">
    <property type="entry name" value="PLANT BROAD-SPECTRUM MILDEW RESISTANCE PROTEIN RPW8"/>
    <property type="match status" value="1"/>
</dbReference>
<dbReference type="Proteomes" id="UP001054252">
    <property type="component" value="Unassembled WGS sequence"/>
</dbReference>
<dbReference type="Pfam" id="PF18052">
    <property type="entry name" value="Rx_N"/>
    <property type="match status" value="1"/>
</dbReference>
<dbReference type="GO" id="GO:0051707">
    <property type="term" value="P:response to other organism"/>
    <property type="evidence" value="ECO:0007669"/>
    <property type="project" value="UniProtKB-ARBA"/>
</dbReference>
<evidence type="ECO:0000259" key="10">
    <source>
        <dbReference type="Pfam" id="PF23559"/>
    </source>
</evidence>
<dbReference type="PRINTS" id="PR00364">
    <property type="entry name" value="DISEASERSIST"/>
</dbReference>
<reference evidence="12 13" key="1">
    <citation type="journal article" date="2021" name="Commun. Biol.">
        <title>The genome of Shorea leprosula (Dipterocarpaceae) highlights the ecological relevance of drought in aseasonal tropical rainforests.</title>
        <authorList>
            <person name="Ng K.K.S."/>
            <person name="Kobayashi M.J."/>
            <person name="Fawcett J.A."/>
            <person name="Hatakeyama M."/>
            <person name="Paape T."/>
            <person name="Ng C.H."/>
            <person name="Ang C.C."/>
            <person name="Tnah L.H."/>
            <person name="Lee C.T."/>
            <person name="Nishiyama T."/>
            <person name="Sese J."/>
            <person name="O'Brien M.J."/>
            <person name="Copetti D."/>
            <person name="Mohd Noor M.I."/>
            <person name="Ong R.C."/>
            <person name="Putra M."/>
            <person name="Sireger I.Z."/>
            <person name="Indrioko S."/>
            <person name="Kosugi Y."/>
            <person name="Izuno A."/>
            <person name="Isagi Y."/>
            <person name="Lee S.L."/>
            <person name="Shimizu K.K."/>
        </authorList>
    </citation>
    <scope>NUCLEOTIDE SEQUENCE [LARGE SCALE GENOMIC DNA]</scope>
    <source>
        <strain evidence="12">214</strain>
    </source>
</reference>
<dbReference type="GO" id="GO:0006952">
    <property type="term" value="P:defense response"/>
    <property type="evidence" value="ECO:0007669"/>
    <property type="project" value="UniProtKB-KW"/>
</dbReference>
<protein>
    <recommendedName>
        <fullName evidence="14">AAA+ ATPase domain-containing protein</fullName>
    </recommendedName>
</protein>
<evidence type="ECO:0000259" key="7">
    <source>
        <dbReference type="Pfam" id="PF00931"/>
    </source>
</evidence>
<dbReference type="InterPro" id="IPR032675">
    <property type="entry name" value="LRR_dom_sf"/>
</dbReference>
<dbReference type="Gene3D" id="1.10.8.430">
    <property type="entry name" value="Helical domain of apoptotic protease-activating factors"/>
    <property type="match status" value="1"/>
</dbReference>
<dbReference type="InterPro" id="IPR042197">
    <property type="entry name" value="Apaf_helical"/>
</dbReference>
<dbReference type="Pfam" id="PF23559">
    <property type="entry name" value="WHD_DRP"/>
    <property type="match status" value="1"/>
</dbReference>
<evidence type="ECO:0000256" key="1">
    <source>
        <dbReference type="ARBA" id="ARBA00022614"/>
    </source>
</evidence>
<evidence type="ECO:0000259" key="8">
    <source>
        <dbReference type="Pfam" id="PF18052"/>
    </source>
</evidence>
<dbReference type="SUPFAM" id="SSF52047">
    <property type="entry name" value="RNI-like"/>
    <property type="match status" value="1"/>
</dbReference>
<sequence>MADILITLLVVPVIDQALSRVASLLDSRIRQLWNLKAELETLQQRLKLMKSVLINADQMQSDEGTRGWLQRIQDAADDLRVLLDEHAYGVHRQKGRIQSQFKKQVHNFLSPSKSMLSKIKEINVSFDGIVRDSEIITLIKDNQNREAPRLEEANESFYNSEVLGRDADVSKIESLLDELSQEHRLSGLSIVGMPGVGKTTLARSIYVRARENHPSSLVAWVPVRKDLKEEMILGQMLQYLDSLAAGMTEIGQILHHLKPKLENKKILLILDGVCNEEDARGLKEFISRLPQRFKTARISVVITTSNKEVASIMDTIPLHKHELQKLSDDACWLIMEENFLRSSNGTPIEDPQLLLIGKAIAKQCGGLPLVAAVFGKHLGVHIGVDEWSAIRDDKAWHAPHRQEILSQLKKGYDQLPPHLKRCFSFCSIFPKEKIVKISRDELVQCWMANGFLSKSNDGQSDKEEDVGNRYVNDLVSNYLLEDVEMDECGNIKFCKMHDEVHNLALLSAKCETYIWPDTHPVEESIRHMRVQSAEKLQDVPEGVAQRLRSLFLDVDILCLMPKKFGGLQSLKLAAADANELESALGGLKYYLKYLDISGSAIKRLPKSVTKLYNLQTLRFTGCNSLEKLPSGFENLVSLRHIYFDDERHVPSSIGKLASLQTLPLFVVGTKKGRRIEELGKLKELRGKLKICKLELVPQSEASKAKLKDKGKLIKLQFVWSKNRVNSNQDMGVLKGLQPPSTLKSLTIENYRGDNCPSWMMNLEQLVKLKLIDCDECGDISCLEILPQLKVLNIKAMPNVKKIGKMSYHRNSSMASSSQGGGQSIKPFPALRKLKLSNMTQLEEWTGAQDMVVFPCLEELHIGDCPELKTWCASNSQGRGDSITPFPALRELTLSNMAKLEKWTDAQGMVVFPCLKELHIGDCPELKTWCVSNSQGRGDSITPFPDLKKLTLSNMTKLEKWTEAQGMVVFPCLEELHIEDCPELKTWCASNSQGRADSITPFPALRKLTLSNMTKLEKWTEAQGMVVFPCLEELQIGDCPELETWCASNSQGEGESILPFPALRKLTLSKMTNLEGWKTAQGMVVFSCLEELHIGDCSELKTWCASNSQGRGDSITPFPVLRKLTLSNMTKLEKWTEAQGMPRQRRFNYTISSFEKTYFKQHGKAGEMDRRTRHGCVSLP</sequence>
<evidence type="ECO:0000256" key="2">
    <source>
        <dbReference type="ARBA" id="ARBA00022737"/>
    </source>
</evidence>
<dbReference type="AlphaFoldDB" id="A0AAV5J1R1"/>
<dbReference type="InterPro" id="IPR002182">
    <property type="entry name" value="NB-ARC"/>
</dbReference>
<keyword evidence="6" id="KW-0175">Coiled coil</keyword>
<keyword evidence="3" id="KW-0547">Nucleotide-binding</keyword>
<keyword evidence="1" id="KW-0433">Leucine-rich repeat</keyword>
<evidence type="ECO:0000256" key="4">
    <source>
        <dbReference type="ARBA" id="ARBA00022821"/>
    </source>
</evidence>
<dbReference type="Gene3D" id="1.20.5.4130">
    <property type="match status" value="1"/>
</dbReference>
<accession>A0AAV5J1R1</accession>
<dbReference type="Pfam" id="PF00931">
    <property type="entry name" value="NB-ARC"/>
    <property type="match status" value="1"/>
</dbReference>
<dbReference type="InterPro" id="IPR056789">
    <property type="entry name" value="LRR_R13L1-DRL21"/>
</dbReference>